<organism evidence="3 4">
    <name type="scientific">Helicobacter cholecystus</name>
    <dbReference type="NCBI Taxonomy" id="45498"/>
    <lineage>
        <taxon>Bacteria</taxon>
        <taxon>Pseudomonadati</taxon>
        <taxon>Campylobacterota</taxon>
        <taxon>Epsilonproteobacteria</taxon>
        <taxon>Campylobacterales</taxon>
        <taxon>Helicobacteraceae</taxon>
        <taxon>Helicobacter</taxon>
    </lineage>
</organism>
<dbReference type="RefSeq" id="WP_104723814.1">
    <property type="nucleotide sequence ID" value="NZ_FZNE01000002.1"/>
</dbReference>
<dbReference type="AlphaFoldDB" id="A0A3D8IYN4"/>
<accession>A0A3D8IYN4</accession>
<evidence type="ECO:0000313" key="3">
    <source>
        <dbReference type="EMBL" id="RDU70015.1"/>
    </source>
</evidence>
<keyword evidence="4" id="KW-1185">Reference proteome</keyword>
<comment type="caution">
    <text evidence="3">The sequence shown here is derived from an EMBL/GenBank/DDBJ whole genome shotgun (WGS) entry which is preliminary data.</text>
</comment>
<evidence type="ECO:0000256" key="2">
    <source>
        <dbReference type="SAM" id="Phobius"/>
    </source>
</evidence>
<dbReference type="Proteomes" id="UP000257067">
    <property type="component" value="Unassembled WGS sequence"/>
</dbReference>
<keyword evidence="2" id="KW-0812">Transmembrane</keyword>
<feature type="transmembrane region" description="Helical" evidence="2">
    <location>
        <begin position="20"/>
        <end position="42"/>
    </location>
</feature>
<name>A0A3D8IYN4_9HELI</name>
<keyword evidence="2" id="KW-0472">Membrane</keyword>
<dbReference type="EMBL" id="NXLU01000001">
    <property type="protein sequence ID" value="RDU70015.1"/>
    <property type="molecule type" value="Genomic_DNA"/>
</dbReference>
<reference evidence="3 4" key="1">
    <citation type="submission" date="2018-04" db="EMBL/GenBank/DDBJ databases">
        <title>Novel Campyloabacter and Helicobacter Species and Strains.</title>
        <authorList>
            <person name="Mannion A.J."/>
            <person name="Shen Z."/>
            <person name="Fox J.G."/>
        </authorList>
    </citation>
    <scope>NUCLEOTIDE SEQUENCE [LARGE SCALE GENOMIC DNA]</scope>
    <source>
        <strain evidence="3 4">ATCC 700242</strain>
    </source>
</reference>
<feature type="coiled-coil region" evidence="1">
    <location>
        <begin position="71"/>
        <end position="105"/>
    </location>
</feature>
<keyword evidence="2" id="KW-1133">Transmembrane helix</keyword>
<gene>
    <name evidence="3" type="ORF">CQA62_00965</name>
</gene>
<proteinExistence type="predicted"/>
<sequence>MDNTVINPQSKRQKKGVVTFLLGFFSVMILLGALGGVGYYYLMIKGNQIDALPIAQTLKSNMTHDTNAKEMDELIKQIGIKNNQIKVLTEENTALKKQASSMTQRLSYIIKPKTQLVVECYKSKTGKWQLPQECVKTLIENVEMMLKEDKKIVALEVSGVVDEQKYGGSSPELKQEGLASFRAKSVIKYLKKSLQTITVFEGLSVQEKGKRGYFIRAYYVE</sequence>
<protein>
    <submittedName>
        <fullName evidence="3">Uncharacterized protein</fullName>
    </submittedName>
</protein>
<dbReference type="OrthoDB" id="5321230at2"/>
<evidence type="ECO:0000256" key="1">
    <source>
        <dbReference type="SAM" id="Coils"/>
    </source>
</evidence>
<evidence type="ECO:0000313" key="4">
    <source>
        <dbReference type="Proteomes" id="UP000257067"/>
    </source>
</evidence>
<keyword evidence="1" id="KW-0175">Coiled coil</keyword>